<dbReference type="InterPro" id="IPR001040">
    <property type="entry name" value="TIF_eIF_4E"/>
</dbReference>
<evidence type="ECO:0000256" key="2">
    <source>
        <dbReference type="SAM" id="MobiDB-lite"/>
    </source>
</evidence>
<dbReference type="Pfam" id="PF01652">
    <property type="entry name" value="IF4E"/>
    <property type="match status" value="1"/>
</dbReference>
<evidence type="ECO:0000256" key="1">
    <source>
        <dbReference type="RuleBase" id="RU004374"/>
    </source>
</evidence>
<dbReference type="EMBL" id="CP046236">
    <property type="protein sequence ID" value="WFD48769.1"/>
    <property type="molecule type" value="Genomic_DNA"/>
</dbReference>
<dbReference type="Proteomes" id="UP000818624">
    <property type="component" value="Chromosome 3"/>
</dbReference>
<feature type="region of interest" description="Disordered" evidence="2">
    <location>
        <begin position="111"/>
        <end position="134"/>
    </location>
</feature>
<name>A0ABY8EUH4_MALFU</name>
<proteinExistence type="inferred from homology"/>
<sequence>MWEDPANANGGRWILTIREQAHTAGGRAAHEALLDRSWMWLVFGLIGEHFDEDDQVTGAVCSLRAKGDRIALWLRNKEPVDAVNALGEKLLKLLELNNVPSVQLEFSTNDSSKGDYLSVRNTPKPKQDPVAPAEEPALNKWLDSELTLHPTDHAWYYAQQAQGKET</sequence>
<keyword evidence="1" id="KW-0648">Protein biosynthesis</keyword>
<dbReference type="PANTHER" id="PTHR11960:SF73">
    <property type="entry name" value="TRANSLATION INITIATION FACTOR 4E, PUTATIVE-RELATED"/>
    <property type="match status" value="1"/>
</dbReference>
<evidence type="ECO:0000313" key="4">
    <source>
        <dbReference type="Proteomes" id="UP000818624"/>
    </source>
</evidence>
<gene>
    <name evidence="3" type="ORF">GLX27_003440</name>
</gene>
<dbReference type="SUPFAM" id="SSF55418">
    <property type="entry name" value="eIF4e-like"/>
    <property type="match status" value="1"/>
</dbReference>
<dbReference type="PANTHER" id="PTHR11960">
    <property type="entry name" value="EUKARYOTIC TRANSLATION INITIATION FACTOR 4E RELATED"/>
    <property type="match status" value="1"/>
</dbReference>
<protein>
    <recommendedName>
        <fullName evidence="5">Eukaryotic translation initiation factor 4E</fullName>
    </recommendedName>
</protein>
<organism evidence="3 4">
    <name type="scientific">Malassezia furfur</name>
    <name type="common">Pityriasis versicolor infection agent</name>
    <name type="synonym">Pityrosporum furfur</name>
    <dbReference type="NCBI Taxonomy" id="55194"/>
    <lineage>
        <taxon>Eukaryota</taxon>
        <taxon>Fungi</taxon>
        <taxon>Dikarya</taxon>
        <taxon>Basidiomycota</taxon>
        <taxon>Ustilaginomycotina</taxon>
        <taxon>Malasseziomycetes</taxon>
        <taxon>Malasseziales</taxon>
        <taxon>Malasseziaceae</taxon>
        <taxon>Malassezia</taxon>
    </lineage>
</organism>
<reference evidence="3 4" key="1">
    <citation type="journal article" date="2020" name="Elife">
        <title>Loss of centromere function drives karyotype evolution in closely related Malassezia species.</title>
        <authorList>
            <person name="Sankaranarayanan S.R."/>
            <person name="Ianiri G."/>
            <person name="Coelho M.A."/>
            <person name="Reza M.H."/>
            <person name="Thimmappa B.C."/>
            <person name="Ganguly P."/>
            <person name="Vadnala R.N."/>
            <person name="Sun S."/>
            <person name="Siddharthan R."/>
            <person name="Tellgren-Roth C."/>
            <person name="Dawson T.L."/>
            <person name="Heitman J."/>
            <person name="Sanyal K."/>
        </authorList>
    </citation>
    <scope>NUCLEOTIDE SEQUENCE [LARGE SCALE GENOMIC DNA]</scope>
    <source>
        <strain evidence="3">CBS14141</strain>
    </source>
</reference>
<dbReference type="Gene3D" id="3.30.760.10">
    <property type="entry name" value="RNA Cap, Translation Initiation Factor Eif4e"/>
    <property type="match status" value="1"/>
</dbReference>
<keyword evidence="1" id="KW-0396">Initiation factor</keyword>
<keyword evidence="4" id="KW-1185">Reference proteome</keyword>
<evidence type="ECO:0000313" key="3">
    <source>
        <dbReference type="EMBL" id="WFD48769.1"/>
    </source>
</evidence>
<accession>A0ABY8EUH4</accession>
<evidence type="ECO:0008006" key="5">
    <source>
        <dbReference type="Google" id="ProtNLM"/>
    </source>
</evidence>
<dbReference type="InterPro" id="IPR023398">
    <property type="entry name" value="TIF_eIF4e-like"/>
</dbReference>
<keyword evidence="1" id="KW-0694">RNA-binding</keyword>
<comment type="similarity">
    <text evidence="1">Belongs to the eukaryotic initiation factor 4E family.</text>
</comment>